<dbReference type="PANTHER" id="PTHR30002:SF4">
    <property type="entry name" value="EPOXYQUEUOSINE REDUCTASE"/>
    <property type="match status" value="1"/>
</dbReference>
<keyword evidence="5 9" id="KW-0671">Queuosine biosynthesis</keyword>
<feature type="binding site" evidence="9">
    <location>
        <position position="318"/>
    </location>
    <ligand>
        <name>[4Fe-4S] cluster</name>
        <dbReference type="ChEBI" id="CHEBI:49883"/>
        <label>1</label>
    </ligand>
</feature>
<keyword evidence="8 9" id="KW-0411">Iron-sulfur</keyword>
<evidence type="ECO:0000256" key="2">
    <source>
        <dbReference type="ARBA" id="ARBA00022490"/>
    </source>
</evidence>
<keyword evidence="2 9" id="KW-0963">Cytoplasm</keyword>
<evidence type="ECO:0000256" key="6">
    <source>
        <dbReference type="ARBA" id="ARBA00023002"/>
    </source>
</evidence>
<dbReference type="EC" id="1.17.99.6" evidence="9"/>
<comment type="cofactor">
    <cofactor evidence="9">
        <name>cob(II)alamin</name>
        <dbReference type="ChEBI" id="CHEBI:16304"/>
    </cofactor>
</comment>
<keyword evidence="12" id="KW-1185">Reference proteome</keyword>
<keyword evidence="9" id="KW-0846">Cobalamin</keyword>
<feature type="binding site" evidence="9">
    <location>
        <position position="264"/>
    </location>
    <ligand>
        <name>[4Fe-4S] cluster</name>
        <dbReference type="ChEBI" id="CHEBI:49883"/>
        <label>1</label>
    </ligand>
</feature>
<feature type="active site" description="Proton donor" evidence="9">
    <location>
        <position position="204"/>
    </location>
</feature>
<protein>
    <recommendedName>
        <fullName evidence="9">Epoxyqueuosine reductase</fullName>
        <ecNumber evidence="9">1.17.99.6</ecNumber>
    </recommendedName>
    <alternativeName>
        <fullName evidence="9">Queuosine biosynthesis protein QueG</fullName>
    </alternativeName>
</protein>
<dbReference type="PROSITE" id="PS51379">
    <property type="entry name" value="4FE4S_FER_2"/>
    <property type="match status" value="1"/>
</dbReference>
<feature type="binding site" evidence="9">
    <location>
        <position position="311"/>
    </location>
    <ligand>
        <name>[4Fe-4S] cluster</name>
        <dbReference type="ChEBI" id="CHEBI:49883"/>
        <label>2</label>
    </ligand>
</feature>
<feature type="binding site" evidence="9">
    <location>
        <position position="222"/>
    </location>
    <ligand>
        <name>cob(II)alamin</name>
        <dbReference type="ChEBI" id="CHEBI:16304"/>
    </ligand>
</feature>
<dbReference type="Pfam" id="PF08331">
    <property type="entry name" value="QueG_DUF1730"/>
    <property type="match status" value="1"/>
</dbReference>
<comment type="similarity">
    <text evidence="9">Belongs to the QueG family.</text>
</comment>
<comment type="subcellular location">
    <subcellularLocation>
        <location evidence="9">Cytoplasm</location>
    </subcellularLocation>
</comment>
<feature type="binding site" evidence="9">
    <location>
        <position position="261"/>
    </location>
    <ligand>
        <name>[4Fe-4S] cluster</name>
        <dbReference type="ChEBI" id="CHEBI:49883"/>
        <label>1</label>
    </ligand>
</feature>
<keyword evidence="3 9" id="KW-0819">tRNA processing</keyword>
<feature type="binding site" evidence="9">
    <location>
        <position position="204"/>
    </location>
    <ligand>
        <name>cob(II)alamin</name>
        <dbReference type="ChEBI" id="CHEBI:16304"/>
    </ligand>
</feature>
<feature type="binding site" evidence="9">
    <location>
        <position position="239"/>
    </location>
    <ligand>
        <name>cob(II)alamin</name>
        <dbReference type="ChEBI" id="CHEBI:16304"/>
    </ligand>
</feature>
<feature type="binding site" evidence="9">
    <location>
        <begin position="311"/>
        <end position="312"/>
    </location>
    <ligand>
        <name>cob(II)alamin</name>
        <dbReference type="ChEBI" id="CHEBI:16304"/>
    </ligand>
</feature>
<name>A0ABQ4PMH0_9GAMM</name>
<comment type="caution">
    <text evidence="9">Lacks conserved residue(s) required for the propagation of feature annotation.</text>
</comment>
<keyword evidence="6 9" id="KW-0560">Oxidoreductase</keyword>
<keyword evidence="9" id="KW-0170">Cobalt</keyword>
<dbReference type="InterPro" id="IPR017896">
    <property type="entry name" value="4Fe4S_Fe-S-bd"/>
</dbReference>
<dbReference type="PROSITE" id="PS00198">
    <property type="entry name" value="4FE4S_FER_1"/>
    <property type="match status" value="1"/>
</dbReference>
<feature type="binding site" evidence="9">
    <location>
        <position position="268"/>
    </location>
    <ligand>
        <name>[4Fe-4S] cluster</name>
        <dbReference type="ChEBI" id="CHEBI:49883"/>
        <label>2</label>
    </ligand>
</feature>
<comment type="function">
    <text evidence="9">Catalyzes the conversion of epoxyqueuosine (oQ) to queuosine (Q), which is a hypermodified base found in the wobble positions of tRNA(Asp), tRNA(Asn), tRNA(His) and tRNA(Tyr).</text>
</comment>
<accession>A0ABQ4PMH0</accession>
<dbReference type="InterPro" id="IPR004453">
    <property type="entry name" value="QueG"/>
</dbReference>
<reference evidence="11 12" key="1">
    <citation type="submission" date="2021-05" db="EMBL/GenBank/DDBJ databases">
        <title>Molecular characterization for Shewanella algae harboring chromosomal blaOXA-55-like strains isolated from clinical and environment sample.</title>
        <authorList>
            <person name="Ohama Y."/>
            <person name="Aoki K."/>
            <person name="Harada S."/>
            <person name="Moriya K."/>
            <person name="Ishii Y."/>
            <person name="Tateda K."/>
        </authorList>
    </citation>
    <scope>NUCLEOTIDE SEQUENCE [LARGE SCALE GENOMIC DNA]</scope>
    <source>
        <strain evidence="11 12">LMG 23746</strain>
    </source>
</reference>
<feature type="binding site" evidence="9">
    <location>
        <position position="284"/>
    </location>
    <ligand>
        <name>[4Fe-4S] cluster</name>
        <dbReference type="ChEBI" id="CHEBI:49883"/>
        <label>2</label>
    </ligand>
</feature>
<keyword evidence="7 9" id="KW-0408">Iron</keyword>
<dbReference type="EMBL" id="BPFB01000038">
    <property type="protein sequence ID" value="GIU49468.1"/>
    <property type="molecule type" value="Genomic_DNA"/>
</dbReference>
<evidence type="ECO:0000256" key="8">
    <source>
        <dbReference type="ARBA" id="ARBA00023014"/>
    </source>
</evidence>
<proteinExistence type="inferred from homology"/>
<feature type="binding site" evidence="9">
    <location>
        <position position="314"/>
    </location>
    <ligand>
        <name>[4Fe-4S] cluster</name>
        <dbReference type="ChEBI" id="CHEBI:49883"/>
        <label>2</label>
    </ligand>
</feature>
<comment type="caution">
    <text evidence="11">The sequence shown here is derived from an EMBL/GenBank/DDBJ whole genome shotgun (WGS) entry which is preliminary data.</text>
</comment>
<feature type="binding site" evidence="9">
    <location>
        <position position="122"/>
    </location>
    <ligand>
        <name>cob(II)alamin</name>
        <dbReference type="ChEBI" id="CHEBI:16304"/>
    </ligand>
</feature>
<comment type="cofactor">
    <cofactor evidence="9">
        <name>[4Fe-4S] cluster</name>
        <dbReference type="ChEBI" id="CHEBI:49883"/>
    </cofactor>
    <text evidence="9">Binds 2 [4Fe-4S] clusters per monomer.</text>
</comment>
<feature type="binding site" evidence="9">
    <location>
        <position position="258"/>
    </location>
    <ligand>
        <name>[4Fe-4S] cluster</name>
        <dbReference type="ChEBI" id="CHEBI:49883"/>
        <label>1</label>
    </ligand>
</feature>
<dbReference type="InterPro" id="IPR017900">
    <property type="entry name" value="4Fe4S_Fe_S_CS"/>
</dbReference>
<comment type="catalytic activity">
    <reaction evidence="9">
        <text>epoxyqueuosine(34) in tRNA + AH2 = queuosine(34) in tRNA + A + H2O</text>
        <dbReference type="Rhea" id="RHEA:32159"/>
        <dbReference type="Rhea" id="RHEA-COMP:18571"/>
        <dbReference type="Rhea" id="RHEA-COMP:18582"/>
        <dbReference type="ChEBI" id="CHEBI:13193"/>
        <dbReference type="ChEBI" id="CHEBI:15377"/>
        <dbReference type="ChEBI" id="CHEBI:17499"/>
        <dbReference type="ChEBI" id="CHEBI:194431"/>
        <dbReference type="ChEBI" id="CHEBI:194443"/>
        <dbReference type="EC" id="1.17.99.6"/>
    </reaction>
</comment>
<dbReference type="Gene3D" id="3.30.70.20">
    <property type="match status" value="1"/>
</dbReference>
<gene>
    <name evidence="9 11" type="primary">queG</name>
    <name evidence="11" type="ORF">TUM4630_28190</name>
</gene>
<evidence type="ECO:0000313" key="11">
    <source>
        <dbReference type="EMBL" id="GIU49468.1"/>
    </source>
</evidence>
<dbReference type="SUPFAM" id="SSF46548">
    <property type="entry name" value="alpha-helical ferredoxin"/>
    <property type="match status" value="1"/>
</dbReference>
<keyword evidence="4 9" id="KW-0479">Metal-binding</keyword>
<dbReference type="Pfam" id="PF13484">
    <property type="entry name" value="Fer4_16"/>
    <property type="match status" value="1"/>
</dbReference>
<evidence type="ECO:0000256" key="3">
    <source>
        <dbReference type="ARBA" id="ARBA00022694"/>
    </source>
</evidence>
<comment type="subunit">
    <text evidence="9">Monomer.</text>
</comment>
<dbReference type="PANTHER" id="PTHR30002">
    <property type="entry name" value="EPOXYQUEUOSINE REDUCTASE"/>
    <property type="match status" value="1"/>
</dbReference>
<feature type="binding site" evidence="9">
    <location>
        <position position="369"/>
    </location>
    <ligand>
        <name>tRNA</name>
        <dbReference type="ChEBI" id="CHEBI:17843"/>
    </ligand>
</feature>
<dbReference type="InterPro" id="IPR013542">
    <property type="entry name" value="QueG_DUF1730"/>
</dbReference>
<organism evidence="11 12">
    <name type="scientific">Shewanella algidipiscicola</name>
    <dbReference type="NCBI Taxonomy" id="614070"/>
    <lineage>
        <taxon>Bacteria</taxon>
        <taxon>Pseudomonadati</taxon>
        <taxon>Pseudomonadota</taxon>
        <taxon>Gammaproteobacteria</taxon>
        <taxon>Alteromonadales</taxon>
        <taxon>Shewanellaceae</taxon>
        <taxon>Shewanella</taxon>
    </lineage>
</organism>
<dbReference type="Proteomes" id="UP000761574">
    <property type="component" value="Unassembled WGS sequence"/>
</dbReference>
<evidence type="ECO:0000313" key="12">
    <source>
        <dbReference type="Proteomes" id="UP000761574"/>
    </source>
</evidence>
<evidence type="ECO:0000259" key="10">
    <source>
        <dbReference type="PROSITE" id="PS51379"/>
    </source>
</evidence>
<keyword evidence="1 9" id="KW-0004">4Fe-4S</keyword>
<evidence type="ECO:0000256" key="5">
    <source>
        <dbReference type="ARBA" id="ARBA00022785"/>
    </source>
</evidence>
<feature type="domain" description="4Fe-4S ferredoxin-type" evidence="10">
    <location>
        <begin position="246"/>
        <end position="278"/>
    </location>
</feature>
<dbReference type="NCBIfam" id="TIGR00276">
    <property type="entry name" value="tRNA epoxyqueuosine(34) reductase QueG"/>
    <property type="match status" value="1"/>
</dbReference>
<feature type="binding site" evidence="9">
    <location>
        <position position="286"/>
    </location>
    <ligand>
        <name>cob(II)alamin</name>
        <dbReference type="ChEBI" id="CHEBI:16304"/>
    </ligand>
</feature>
<comment type="pathway">
    <text evidence="9">tRNA modification; tRNA-queuosine biosynthesis.</text>
</comment>
<feature type="binding site" evidence="9">
    <location>
        <position position="228"/>
    </location>
    <ligand>
        <name>cob(II)alamin</name>
        <dbReference type="ChEBI" id="CHEBI:16304"/>
    </ligand>
</feature>
<evidence type="ECO:0000256" key="9">
    <source>
        <dbReference type="HAMAP-Rule" id="MF_00916"/>
    </source>
</evidence>
<evidence type="ECO:0000256" key="1">
    <source>
        <dbReference type="ARBA" id="ARBA00022485"/>
    </source>
</evidence>
<evidence type="ECO:0000256" key="4">
    <source>
        <dbReference type="ARBA" id="ARBA00022723"/>
    </source>
</evidence>
<sequence length="459" mass="51895">MLRYDLTLLLILILILILIADEAYESLKVLPLRLNWYYVAVSHHHYVDTITMQTQPTALSQLNSSQLQQLAIKIKQWGKALGFAQIGITDTDLTQEEPKLQAWLDKGYHAQMHYMQAHGMMRARPQELHPGTLRVISARMDYLPPEAGFATHLRDPNMAYISRYAGGRDYHKMIRNRLKKLGQQIEAELTSLGMEKPNFRPFVDSAPILERPLAEKAGIGWTGKHSLLLNHQAGSWFFLGELLIDLPLPIDLPIQADCQTCVACIKSCPTNAIVEPYVVDGGRCISYLTIELQGAIPIEFRPLIGNRIYGCDDCQLVCPVNAQAPLTQESDFHTRDPLKHPQLLTLFAWSEAEFLRYTEGSAIRRIGHKRWLRNIAVALGNAPHSDDIIAALRHRRISDEVDEMVIEHIDWALIQQQTKANPPADKACTLAVQTVAAQHPNRKTQRVIRTIEKGLPRDA</sequence>
<evidence type="ECO:0000256" key="7">
    <source>
        <dbReference type="ARBA" id="ARBA00023004"/>
    </source>
</evidence>
<dbReference type="HAMAP" id="MF_00916">
    <property type="entry name" value="QueG"/>
    <property type="match status" value="1"/>
</dbReference>